<dbReference type="RefSeq" id="WP_285575514.1">
    <property type="nucleotide sequence ID" value="NZ_BSDE01000004.1"/>
</dbReference>
<evidence type="ECO:0000256" key="11">
    <source>
        <dbReference type="ARBA" id="ARBA00023014"/>
    </source>
</evidence>
<evidence type="ECO:0000256" key="2">
    <source>
        <dbReference type="ARBA" id="ARBA00010765"/>
    </source>
</evidence>
<comment type="catalytic activity">
    <reaction evidence="12 13">
        <text>(4R,5S)-dethiobiotin + (sulfur carrier)-SH + 2 reduced [2Fe-2S]-[ferredoxin] + 2 S-adenosyl-L-methionine = (sulfur carrier)-H + biotin + 2 5'-deoxyadenosine + 2 L-methionine + 2 oxidized [2Fe-2S]-[ferredoxin]</text>
        <dbReference type="Rhea" id="RHEA:22060"/>
        <dbReference type="Rhea" id="RHEA-COMP:10000"/>
        <dbReference type="Rhea" id="RHEA-COMP:10001"/>
        <dbReference type="Rhea" id="RHEA-COMP:14737"/>
        <dbReference type="Rhea" id="RHEA-COMP:14739"/>
        <dbReference type="ChEBI" id="CHEBI:17319"/>
        <dbReference type="ChEBI" id="CHEBI:29917"/>
        <dbReference type="ChEBI" id="CHEBI:33737"/>
        <dbReference type="ChEBI" id="CHEBI:33738"/>
        <dbReference type="ChEBI" id="CHEBI:57586"/>
        <dbReference type="ChEBI" id="CHEBI:57844"/>
        <dbReference type="ChEBI" id="CHEBI:59789"/>
        <dbReference type="ChEBI" id="CHEBI:64428"/>
        <dbReference type="ChEBI" id="CHEBI:149473"/>
        <dbReference type="EC" id="2.8.1.6"/>
    </reaction>
</comment>
<keyword evidence="9 13" id="KW-0093">Biotin biosynthesis</keyword>
<dbReference type="InterPro" id="IPR013785">
    <property type="entry name" value="Aldolase_TIM"/>
</dbReference>
<dbReference type="NCBIfam" id="TIGR00433">
    <property type="entry name" value="bioB"/>
    <property type="match status" value="1"/>
</dbReference>
<feature type="binding site" evidence="13">
    <location>
        <position position="185"/>
    </location>
    <ligand>
        <name>[2Fe-2S] cluster</name>
        <dbReference type="ChEBI" id="CHEBI:190135"/>
    </ligand>
</feature>
<dbReference type="PIRSF" id="PIRSF001619">
    <property type="entry name" value="Biotin_synth"/>
    <property type="match status" value="1"/>
</dbReference>
<keyword evidence="6 13" id="KW-0949">S-adenosyl-L-methionine</keyword>
<dbReference type="Pfam" id="PF06968">
    <property type="entry name" value="BATS"/>
    <property type="match status" value="1"/>
</dbReference>
<comment type="cofactor">
    <cofactor evidence="13">
        <name>[2Fe-2S] cluster</name>
        <dbReference type="ChEBI" id="CHEBI:190135"/>
    </cofactor>
    <text evidence="13">Binds 1 [2Fe-2S] cluster. The cluster is coordinated with 3 cysteines and 1 arginine.</text>
</comment>
<dbReference type="PANTHER" id="PTHR22976:SF2">
    <property type="entry name" value="BIOTIN SYNTHASE, MITOCHONDRIAL"/>
    <property type="match status" value="1"/>
</dbReference>
<keyword evidence="5 13" id="KW-0808">Transferase</keyword>
<proteinExistence type="inferred from homology"/>
<dbReference type="CDD" id="cd01335">
    <property type="entry name" value="Radical_SAM"/>
    <property type="match status" value="1"/>
</dbReference>
<evidence type="ECO:0000256" key="7">
    <source>
        <dbReference type="ARBA" id="ARBA00022714"/>
    </source>
</evidence>
<organism evidence="15 16">
    <name type="scientific">Geothrix limicola</name>
    <dbReference type="NCBI Taxonomy" id="2927978"/>
    <lineage>
        <taxon>Bacteria</taxon>
        <taxon>Pseudomonadati</taxon>
        <taxon>Acidobacteriota</taxon>
        <taxon>Holophagae</taxon>
        <taxon>Holophagales</taxon>
        <taxon>Holophagaceae</taxon>
        <taxon>Geothrix</taxon>
    </lineage>
</organism>
<keyword evidence="7 13" id="KW-0001">2Fe-2S</keyword>
<evidence type="ECO:0000313" key="16">
    <source>
        <dbReference type="Proteomes" id="UP001165069"/>
    </source>
</evidence>
<protein>
    <recommendedName>
        <fullName evidence="3 13">Biotin synthase</fullName>
        <ecNumber evidence="3 13">2.8.1.6</ecNumber>
    </recommendedName>
</protein>
<comment type="subunit">
    <text evidence="13">Homodimer.</text>
</comment>
<accession>A0ABQ5QHH2</accession>
<evidence type="ECO:0000256" key="13">
    <source>
        <dbReference type="HAMAP-Rule" id="MF_01694"/>
    </source>
</evidence>
<feature type="binding site" evidence="13">
    <location>
        <position position="49"/>
    </location>
    <ligand>
        <name>[4Fe-4S] cluster</name>
        <dbReference type="ChEBI" id="CHEBI:49883"/>
        <note>4Fe-4S-S-AdoMet</note>
    </ligand>
</feature>
<evidence type="ECO:0000313" key="15">
    <source>
        <dbReference type="EMBL" id="GLH73866.1"/>
    </source>
</evidence>
<dbReference type="PANTHER" id="PTHR22976">
    <property type="entry name" value="BIOTIN SYNTHASE"/>
    <property type="match status" value="1"/>
</dbReference>
<dbReference type="SMART" id="SM00876">
    <property type="entry name" value="BATS"/>
    <property type="match status" value="1"/>
</dbReference>
<evidence type="ECO:0000256" key="8">
    <source>
        <dbReference type="ARBA" id="ARBA00022723"/>
    </source>
</evidence>
<dbReference type="Pfam" id="PF04055">
    <property type="entry name" value="Radical_SAM"/>
    <property type="match status" value="1"/>
</dbReference>
<feature type="binding site" evidence="13">
    <location>
        <position position="53"/>
    </location>
    <ligand>
        <name>[4Fe-4S] cluster</name>
        <dbReference type="ChEBI" id="CHEBI:49883"/>
        <note>4Fe-4S-S-AdoMet</note>
    </ligand>
</feature>
<feature type="binding site" evidence="13">
    <location>
        <position position="93"/>
    </location>
    <ligand>
        <name>[2Fe-2S] cluster</name>
        <dbReference type="ChEBI" id="CHEBI:190135"/>
    </ligand>
</feature>
<keyword evidence="11 13" id="KW-0411">Iron-sulfur</keyword>
<evidence type="ECO:0000256" key="10">
    <source>
        <dbReference type="ARBA" id="ARBA00023004"/>
    </source>
</evidence>
<sequence length="318" mass="34748">MSLSPAEIRAIHDLPVPELLYRAATAHRQHWNAEEIQFCTLDSIKTGACPEDCAYCPQSARYQTDLKVEPLKDVNKVLAGALEAKANGSTRYCMGAAWREVKDDANFDAVLEMVHGVSNMGMEVCVTLGMLNEDQAKRLKAAGCQVYNHNIDSSRDFYETIIHTRKFDERLETIAAVRAAGLEVCSGGIVGMGETVDQRIHFLQELTELSPAPESIPINQFVAVDGTPLANVDPLPPLELVRMIATARILFPKSRIRLSAGRTQMSDELQALCFFAGANSIFTGEKLLTTPNPGGNHDHWLLNALGMRVEGAPAQTGA</sequence>
<dbReference type="SFLD" id="SFLDF00272">
    <property type="entry name" value="biotin_synthase"/>
    <property type="match status" value="1"/>
</dbReference>
<keyword evidence="8 13" id="KW-0479">Metal-binding</keyword>
<feature type="binding site" evidence="13">
    <location>
        <position position="125"/>
    </location>
    <ligand>
        <name>[2Fe-2S] cluster</name>
        <dbReference type="ChEBI" id="CHEBI:190135"/>
    </ligand>
</feature>
<dbReference type="SFLD" id="SFLDG01060">
    <property type="entry name" value="BATS_domain_containing"/>
    <property type="match status" value="1"/>
</dbReference>
<dbReference type="SUPFAM" id="SSF102114">
    <property type="entry name" value="Radical SAM enzymes"/>
    <property type="match status" value="1"/>
</dbReference>
<evidence type="ECO:0000256" key="9">
    <source>
        <dbReference type="ARBA" id="ARBA00022756"/>
    </source>
</evidence>
<name>A0ABQ5QHH2_9BACT</name>
<dbReference type="InterPro" id="IPR002684">
    <property type="entry name" value="Biotin_synth/BioAB"/>
</dbReference>
<dbReference type="InterPro" id="IPR058240">
    <property type="entry name" value="rSAM_sf"/>
</dbReference>
<dbReference type="InterPro" id="IPR006638">
    <property type="entry name" value="Elp3/MiaA/NifB-like_rSAM"/>
</dbReference>
<evidence type="ECO:0000256" key="6">
    <source>
        <dbReference type="ARBA" id="ARBA00022691"/>
    </source>
</evidence>
<dbReference type="EC" id="2.8.1.6" evidence="3 13"/>
<dbReference type="InterPro" id="IPR007197">
    <property type="entry name" value="rSAM"/>
</dbReference>
<comment type="function">
    <text evidence="13">Catalyzes the conversion of dethiobiotin (DTB) to biotin by the insertion of a sulfur atom into dethiobiotin via a radical-based mechanism.</text>
</comment>
<feature type="domain" description="Radical SAM core" evidence="14">
    <location>
        <begin position="34"/>
        <end position="262"/>
    </location>
</feature>
<keyword evidence="4 13" id="KW-0004">4Fe-4S</keyword>
<comment type="cofactor">
    <cofactor evidence="13">
        <name>[4Fe-4S] cluster</name>
        <dbReference type="ChEBI" id="CHEBI:49883"/>
    </cofactor>
    <text evidence="13">Binds 1 [4Fe-4S] cluster. The cluster is coordinated with 3 cysteines and an exchangeable S-adenosyl-L-methionine.</text>
</comment>
<dbReference type="SFLD" id="SFLDS00029">
    <property type="entry name" value="Radical_SAM"/>
    <property type="match status" value="1"/>
</dbReference>
<dbReference type="InterPro" id="IPR010722">
    <property type="entry name" value="BATS_dom"/>
</dbReference>
<dbReference type="PROSITE" id="PS51918">
    <property type="entry name" value="RADICAL_SAM"/>
    <property type="match status" value="1"/>
</dbReference>
<gene>
    <name evidence="13 15" type="primary">bioB</name>
    <name evidence="15" type="ORF">GETHLI_23680</name>
</gene>
<evidence type="ECO:0000256" key="4">
    <source>
        <dbReference type="ARBA" id="ARBA00022485"/>
    </source>
</evidence>
<reference evidence="15 16" key="1">
    <citation type="journal article" date="2023" name="Antonie Van Leeuwenhoek">
        <title>Mesoterricola silvestris gen. nov., sp. nov., Mesoterricola sediminis sp. nov., Geothrix oryzae sp. nov., Geothrix edaphica sp. nov., Geothrix rubra sp. nov., and Geothrix limicola sp. nov., six novel members of Acidobacteriota isolated from soils.</title>
        <authorList>
            <person name="Itoh H."/>
            <person name="Sugisawa Y."/>
            <person name="Mise K."/>
            <person name="Xu Z."/>
            <person name="Kuniyasu M."/>
            <person name="Ushijima N."/>
            <person name="Kawano K."/>
            <person name="Kobayashi E."/>
            <person name="Shiratori Y."/>
            <person name="Masuda Y."/>
            <person name="Senoo K."/>
        </authorList>
    </citation>
    <scope>NUCLEOTIDE SEQUENCE [LARGE SCALE GENOMIC DNA]</scope>
    <source>
        <strain evidence="15 16">Red804</strain>
    </source>
</reference>
<dbReference type="InterPro" id="IPR024177">
    <property type="entry name" value="Biotin_synthase"/>
</dbReference>
<comment type="pathway">
    <text evidence="1 13">Cofactor biosynthesis; biotin biosynthesis; biotin from 7,8-diaminononanoate: step 2/2.</text>
</comment>
<evidence type="ECO:0000256" key="3">
    <source>
        <dbReference type="ARBA" id="ARBA00012236"/>
    </source>
</evidence>
<comment type="similarity">
    <text evidence="2 13">Belongs to the radical SAM superfamily. Biotin synthase family.</text>
</comment>
<dbReference type="EMBL" id="BSDE01000004">
    <property type="protein sequence ID" value="GLH73866.1"/>
    <property type="molecule type" value="Genomic_DNA"/>
</dbReference>
<evidence type="ECO:0000259" key="14">
    <source>
        <dbReference type="PROSITE" id="PS51918"/>
    </source>
</evidence>
<dbReference type="Proteomes" id="UP001165069">
    <property type="component" value="Unassembled WGS sequence"/>
</dbReference>
<dbReference type="Gene3D" id="3.20.20.70">
    <property type="entry name" value="Aldolase class I"/>
    <property type="match status" value="1"/>
</dbReference>
<dbReference type="SFLD" id="SFLDG01278">
    <property type="entry name" value="biotin_synthase_like"/>
    <property type="match status" value="1"/>
</dbReference>
<feature type="binding site" evidence="13">
    <location>
        <position position="257"/>
    </location>
    <ligand>
        <name>[2Fe-2S] cluster</name>
        <dbReference type="ChEBI" id="CHEBI:190135"/>
    </ligand>
</feature>
<feature type="binding site" evidence="13">
    <location>
        <position position="56"/>
    </location>
    <ligand>
        <name>[4Fe-4S] cluster</name>
        <dbReference type="ChEBI" id="CHEBI:49883"/>
        <note>4Fe-4S-S-AdoMet</note>
    </ligand>
</feature>
<evidence type="ECO:0000256" key="1">
    <source>
        <dbReference type="ARBA" id="ARBA00004942"/>
    </source>
</evidence>
<evidence type="ECO:0000256" key="12">
    <source>
        <dbReference type="ARBA" id="ARBA00051157"/>
    </source>
</evidence>
<evidence type="ECO:0000256" key="5">
    <source>
        <dbReference type="ARBA" id="ARBA00022679"/>
    </source>
</evidence>
<dbReference type="HAMAP" id="MF_01694">
    <property type="entry name" value="BioB"/>
    <property type="match status" value="1"/>
</dbReference>
<keyword evidence="10 13" id="KW-0408">Iron</keyword>
<comment type="caution">
    <text evidence="15">The sequence shown here is derived from an EMBL/GenBank/DDBJ whole genome shotgun (WGS) entry which is preliminary data.</text>
</comment>
<dbReference type="SMART" id="SM00729">
    <property type="entry name" value="Elp3"/>
    <property type="match status" value="1"/>
</dbReference>
<keyword evidence="16" id="KW-1185">Reference proteome</keyword>